<dbReference type="InterPro" id="IPR020846">
    <property type="entry name" value="MFS_dom"/>
</dbReference>
<dbReference type="Proteomes" id="UP000094609">
    <property type="component" value="Chromosome"/>
</dbReference>
<name>A0A1D7TLN1_9BACT</name>
<dbReference type="CDD" id="cd17324">
    <property type="entry name" value="MFS_NepI_like"/>
    <property type="match status" value="1"/>
</dbReference>
<sequence length="397" mass="44894">MTTSNRHGSENSLAHFLIHHQLLIIYTCTILTLCTLYAVQPIQPLFEKEFDLSRFEAVIFTTVIMLPLSFAPIFYGYILETFSSKLFLRNAVLILGILELCFAWSSSYSILLTIRALQGLLIPAVLTSLMSYISFITPKDKVQQAIGYYIGATILGGFIGRLLSGILSDLFGWRLFFVLLGVALVLMFGALSFLSEEVKVDFVKPKLSQVMGVLKNKTFFNIYLMMFFIFFVFQALLNFLPFQLKNLSSTMGYGKVGMMYAGYIIGFIISIRILWMIRLFGNETKTIIFGILTYVVGLQIFHINDYLVMFGGMFVFCAGFFIIHSVASGLISKLAHEKRAISNGLYLSFYYAGGTIGTFAPGVFYHYLGWHIFLVLLALIAFATLFFAFRLQRTLRS</sequence>
<evidence type="ECO:0000256" key="5">
    <source>
        <dbReference type="ARBA" id="ARBA00022692"/>
    </source>
</evidence>
<evidence type="ECO:0000256" key="8">
    <source>
        <dbReference type="SAM" id="Phobius"/>
    </source>
</evidence>
<feature type="transmembrane region" description="Helical" evidence="8">
    <location>
        <begin position="21"/>
        <end position="39"/>
    </location>
</feature>
<dbReference type="PROSITE" id="PS50850">
    <property type="entry name" value="MFS"/>
    <property type="match status" value="1"/>
</dbReference>
<evidence type="ECO:0000256" key="3">
    <source>
        <dbReference type="ARBA" id="ARBA00022448"/>
    </source>
</evidence>
<evidence type="ECO:0000259" key="9">
    <source>
        <dbReference type="PROSITE" id="PS50850"/>
    </source>
</evidence>
<keyword evidence="7 8" id="KW-0472">Membrane</keyword>
<evidence type="ECO:0000313" key="11">
    <source>
        <dbReference type="Proteomes" id="UP000094609"/>
    </source>
</evidence>
<dbReference type="PANTHER" id="PTHR43271">
    <property type="entry name" value="BLL2771 PROTEIN"/>
    <property type="match status" value="1"/>
</dbReference>
<dbReference type="Pfam" id="PF07690">
    <property type="entry name" value="MFS_1"/>
    <property type="match status" value="1"/>
</dbReference>
<keyword evidence="6 8" id="KW-1133">Transmembrane helix</keyword>
<evidence type="ECO:0000256" key="7">
    <source>
        <dbReference type="ARBA" id="ARBA00023136"/>
    </source>
</evidence>
<feature type="transmembrane region" description="Helical" evidence="8">
    <location>
        <begin position="59"/>
        <end position="79"/>
    </location>
</feature>
<proteinExistence type="inferred from homology"/>
<evidence type="ECO:0000256" key="6">
    <source>
        <dbReference type="ARBA" id="ARBA00022989"/>
    </source>
</evidence>
<feature type="transmembrane region" description="Helical" evidence="8">
    <location>
        <begin position="148"/>
        <end position="167"/>
    </location>
</feature>
<comment type="similarity">
    <text evidence="2">Belongs to the major facilitator superfamily.</text>
</comment>
<evidence type="ECO:0000256" key="4">
    <source>
        <dbReference type="ARBA" id="ARBA00022475"/>
    </source>
</evidence>
<dbReference type="AlphaFoldDB" id="A0A1D7TLN1"/>
<feature type="transmembrane region" description="Helical" evidence="8">
    <location>
        <begin position="309"/>
        <end position="332"/>
    </location>
</feature>
<comment type="subcellular location">
    <subcellularLocation>
        <location evidence="1">Cell membrane</location>
        <topology evidence="1">Multi-pass membrane protein</topology>
    </subcellularLocation>
</comment>
<dbReference type="PANTHER" id="PTHR43271:SF1">
    <property type="entry name" value="INNER MEMBRANE TRANSPORT PROTEIN YNFM"/>
    <property type="match status" value="1"/>
</dbReference>
<keyword evidence="4" id="KW-1003">Cell membrane</keyword>
<feature type="transmembrane region" description="Helical" evidence="8">
    <location>
        <begin position="218"/>
        <end position="237"/>
    </location>
</feature>
<dbReference type="RefSeq" id="WP_238585236.1">
    <property type="nucleotide sequence ID" value="NZ_CP017111.1"/>
</dbReference>
<dbReference type="PATRIC" id="fig|1193502.14.peg.2133"/>
<dbReference type="KEGG" id="shal:SHALO_2105"/>
<feature type="transmembrane region" description="Helical" evidence="8">
    <location>
        <begin position="287"/>
        <end position="303"/>
    </location>
</feature>
<dbReference type="STRING" id="1193502.SHALO_2105"/>
<keyword evidence="3" id="KW-0813">Transport</keyword>
<evidence type="ECO:0000256" key="2">
    <source>
        <dbReference type="ARBA" id="ARBA00008335"/>
    </source>
</evidence>
<dbReference type="SUPFAM" id="SSF103473">
    <property type="entry name" value="MFS general substrate transporter"/>
    <property type="match status" value="1"/>
</dbReference>
<reference evidence="11" key="1">
    <citation type="submission" date="2016-08" db="EMBL/GenBank/DDBJ databases">
        <title>Complete genome sequence of the organohalide-respiring Epsilonproteobacterium Sulfurospirillum halorespirans.</title>
        <authorList>
            <person name="Goris T."/>
            <person name="Zimmermann J."/>
            <person name="Schenz B."/>
            <person name="Lemos M."/>
            <person name="Hackermueller J."/>
            <person name="Diekert G."/>
        </authorList>
    </citation>
    <scope>NUCLEOTIDE SEQUENCE [LARGE SCALE GENOMIC DNA]</scope>
    <source>
        <strain>DSM 13726</strain>
        <strain evidence="11">PCE-M2</strain>
    </source>
</reference>
<evidence type="ECO:0000313" key="10">
    <source>
        <dbReference type="EMBL" id="AOO65870.1"/>
    </source>
</evidence>
<keyword evidence="11" id="KW-1185">Reference proteome</keyword>
<feature type="transmembrane region" description="Helical" evidence="8">
    <location>
        <begin position="173"/>
        <end position="194"/>
    </location>
</feature>
<feature type="transmembrane region" description="Helical" evidence="8">
    <location>
        <begin position="370"/>
        <end position="389"/>
    </location>
</feature>
<dbReference type="InterPro" id="IPR011701">
    <property type="entry name" value="MFS"/>
</dbReference>
<feature type="transmembrane region" description="Helical" evidence="8">
    <location>
        <begin position="117"/>
        <end position="136"/>
    </location>
</feature>
<gene>
    <name evidence="10" type="ORF">SHALO_2105</name>
</gene>
<dbReference type="InterPro" id="IPR036259">
    <property type="entry name" value="MFS_trans_sf"/>
</dbReference>
<feature type="transmembrane region" description="Helical" evidence="8">
    <location>
        <begin position="257"/>
        <end position="275"/>
    </location>
</feature>
<dbReference type="GO" id="GO:0005886">
    <property type="term" value="C:plasma membrane"/>
    <property type="evidence" value="ECO:0007669"/>
    <property type="project" value="UniProtKB-SubCell"/>
</dbReference>
<organism evidence="10 11">
    <name type="scientific">Sulfurospirillum halorespirans DSM 13726</name>
    <dbReference type="NCBI Taxonomy" id="1193502"/>
    <lineage>
        <taxon>Bacteria</taxon>
        <taxon>Pseudomonadati</taxon>
        <taxon>Campylobacterota</taxon>
        <taxon>Epsilonproteobacteria</taxon>
        <taxon>Campylobacterales</taxon>
        <taxon>Sulfurospirillaceae</taxon>
        <taxon>Sulfurospirillum</taxon>
    </lineage>
</organism>
<accession>A0A1D7TLN1</accession>
<evidence type="ECO:0000256" key="1">
    <source>
        <dbReference type="ARBA" id="ARBA00004651"/>
    </source>
</evidence>
<dbReference type="EMBL" id="CP017111">
    <property type="protein sequence ID" value="AOO65870.1"/>
    <property type="molecule type" value="Genomic_DNA"/>
</dbReference>
<feature type="transmembrane region" description="Helical" evidence="8">
    <location>
        <begin position="344"/>
        <end position="364"/>
    </location>
</feature>
<dbReference type="GO" id="GO:0022857">
    <property type="term" value="F:transmembrane transporter activity"/>
    <property type="evidence" value="ECO:0007669"/>
    <property type="project" value="InterPro"/>
</dbReference>
<protein>
    <submittedName>
        <fullName evidence="10">Putative transporter</fullName>
    </submittedName>
</protein>
<feature type="domain" description="Major facilitator superfamily (MFS) profile" evidence="9">
    <location>
        <begin position="21"/>
        <end position="395"/>
    </location>
</feature>
<dbReference type="Gene3D" id="1.20.1250.20">
    <property type="entry name" value="MFS general substrate transporter like domains"/>
    <property type="match status" value="1"/>
</dbReference>
<feature type="transmembrane region" description="Helical" evidence="8">
    <location>
        <begin position="91"/>
        <end position="111"/>
    </location>
</feature>
<keyword evidence="5 8" id="KW-0812">Transmembrane</keyword>